<evidence type="ECO:0000256" key="1">
    <source>
        <dbReference type="SAM" id="MobiDB-lite"/>
    </source>
</evidence>
<feature type="compositionally biased region" description="Basic and acidic residues" evidence="1">
    <location>
        <begin position="88"/>
        <end position="106"/>
    </location>
</feature>
<proteinExistence type="predicted"/>
<dbReference type="EMBL" id="CAADII010000013">
    <property type="protein sequence ID" value="VFR53798.1"/>
    <property type="molecule type" value="Genomic_DNA"/>
</dbReference>
<dbReference type="AlphaFoldDB" id="A0A484RU04"/>
<reference evidence="2" key="1">
    <citation type="submission" date="2019-03" db="EMBL/GenBank/DDBJ databases">
        <authorList>
            <person name="Danneels B."/>
        </authorList>
    </citation>
    <scope>NUCLEOTIDE SEQUENCE</scope>
</reference>
<sequence length="131" mass="13817">MPARHQGGCRRQRHTGFRDEAREKEVERPGRKVIAASDACLLALRCGASCLRGGLPEGQQTAGQGDGGRGQGRATSRSRVAAGLAGNDGRRAGRGREGRTKHDGRTSSRKRGTTTAPGCLADTAAWRSLIP</sequence>
<name>A0A484RU04_9ZZZZ</name>
<feature type="region of interest" description="Disordered" evidence="1">
    <location>
        <begin position="1"/>
        <end position="32"/>
    </location>
</feature>
<accession>A0A484RU04</accession>
<organism evidence="2">
    <name type="scientific">plant metagenome</name>
    <dbReference type="NCBI Taxonomy" id="1297885"/>
    <lineage>
        <taxon>unclassified sequences</taxon>
        <taxon>metagenomes</taxon>
        <taxon>organismal metagenomes</taxon>
    </lineage>
</organism>
<evidence type="ECO:0000313" key="2">
    <source>
        <dbReference type="EMBL" id="VFR53798.1"/>
    </source>
</evidence>
<feature type="region of interest" description="Disordered" evidence="1">
    <location>
        <begin position="53"/>
        <end position="122"/>
    </location>
</feature>
<feature type="compositionally biased region" description="Basic and acidic residues" evidence="1">
    <location>
        <begin position="16"/>
        <end position="30"/>
    </location>
</feature>
<gene>
    <name evidence="2" type="ORF">BRI6_0762</name>
</gene>
<protein>
    <submittedName>
        <fullName evidence="2">Uncharacterized protein</fullName>
    </submittedName>
</protein>